<evidence type="ECO:0000256" key="2">
    <source>
        <dbReference type="ARBA" id="ARBA00005104"/>
    </source>
</evidence>
<dbReference type="EMBL" id="JH930468">
    <property type="protein sequence ID" value="EKM61507.1"/>
    <property type="molecule type" value="Genomic_DNA"/>
</dbReference>
<organism evidence="14 15">
    <name type="scientific">Phanerochaete carnosa (strain HHB-10118-sp)</name>
    <name type="common">White-rot fungus</name>
    <name type="synonym">Peniophora carnosa</name>
    <dbReference type="NCBI Taxonomy" id="650164"/>
    <lineage>
        <taxon>Eukaryota</taxon>
        <taxon>Fungi</taxon>
        <taxon>Dikarya</taxon>
        <taxon>Basidiomycota</taxon>
        <taxon>Agaricomycotina</taxon>
        <taxon>Agaricomycetes</taxon>
        <taxon>Polyporales</taxon>
        <taxon>Phanerochaetaceae</taxon>
        <taxon>Phanerochaete</taxon>
    </lineage>
</organism>
<keyword evidence="6" id="KW-0686">Riboflavin biosynthesis</keyword>
<keyword evidence="8" id="KW-0560">Oxidoreductase</keyword>
<evidence type="ECO:0000313" key="15">
    <source>
        <dbReference type="Proteomes" id="UP000008370"/>
    </source>
</evidence>
<dbReference type="InterPro" id="IPR050765">
    <property type="entry name" value="Riboflavin_Biosynth_HTPR"/>
</dbReference>
<sequence>MDTPSDLPQPPQILLDSLFASSSDLPGISLYTGDDAVKIPTPILSDDSRPYVTLTFAQSLDAKIAGKDGKQLALSGKESLIMTHWMRTMHDAIMVGIGTALNDNPQLNTRHVPSLPEGHLHKYHLPRPVILDADLRLFPKCKLLNNFAEGQGRRPWVIAVPPTKNCADWGVRKHDLEIAGARIIEVDGDNGRVSLPSMLKTLRKLGIRSLMVEGGARVIQSFLASTEKTPLVETAIITVAPVFVGDEGVGYGQSLSGTPVGKLQHTQTILFGRDVVFSLKST</sequence>
<dbReference type="KEGG" id="pco:PHACADRAFT_135222"/>
<dbReference type="Gene3D" id="3.40.430.10">
    <property type="entry name" value="Dihydrofolate Reductase, subunit A"/>
    <property type="match status" value="1"/>
</dbReference>
<dbReference type="GO" id="GO:0009231">
    <property type="term" value="P:riboflavin biosynthetic process"/>
    <property type="evidence" value="ECO:0007669"/>
    <property type="project" value="UniProtKB-KW"/>
</dbReference>
<name>K5XEK5_PHACS</name>
<dbReference type="PANTHER" id="PTHR38011">
    <property type="entry name" value="DIHYDROFOLATE REDUCTASE FAMILY PROTEIN (AFU_ORTHOLOGUE AFUA_8G06820)"/>
    <property type="match status" value="1"/>
</dbReference>
<evidence type="ECO:0000259" key="13">
    <source>
        <dbReference type="Pfam" id="PF01872"/>
    </source>
</evidence>
<dbReference type="HOGENOM" id="CLU_036590_6_0_1"/>
<dbReference type="PANTHER" id="PTHR38011:SF7">
    <property type="entry name" value="2,5-DIAMINO-6-RIBOSYLAMINO-4(3H)-PYRIMIDINONE 5'-PHOSPHATE REDUCTASE"/>
    <property type="match status" value="1"/>
</dbReference>
<evidence type="ECO:0000256" key="1">
    <source>
        <dbReference type="ARBA" id="ARBA00003555"/>
    </source>
</evidence>
<accession>K5XEK5</accession>
<evidence type="ECO:0000313" key="14">
    <source>
        <dbReference type="EMBL" id="EKM61507.1"/>
    </source>
</evidence>
<evidence type="ECO:0000256" key="3">
    <source>
        <dbReference type="ARBA" id="ARBA00009723"/>
    </source>
</evidence>
<evidence type="ECO:0000256" key="4">
    <source>
        <dbReference type="ARBA" id="ARBA00012851"/>
    </source>
</evidence>
<evidence type="ECO:0000256" key="11">
    <source>
        <dbReference type="ARBA" id="ARBA00047550"/>
    </source>
</evidence>
<evidence type="ECO:0000256" key="12">
    <source>
        <dbReference type="ARBA" id="ARBA00049020"/>
    </source>
</evidence>
<dbReference type="InterPro" id="IPR024072">
    <property type="entry name" value="DHFR-like_dom_sf"/>
</dbReference>
<dbReference type="GeneID" id="18908325"/>
<evidence type="ECO:0000256" key="8">
    <source>
        <dbReference type="ARBA" id="ARBA00023002"/>
    </source>
</evidence>
<dbReference type="GO" id="GO:0008703">
    <property type="term" value="F:5-amino-6-(5-phosphoribosylamino)uracil reductase activity"/>
    <property type="evidence" value="ECO:0007669"/>
    <property type="project" value="InterPro"/>
</dbReference>
<evidence type="ECO:0000256" key="6">
    <source>
        <dbReference type="ARBA" id="ARBA00022619"/>
    </source>
</evidence>
<dbReference type="InterPro" id="IPR002734">
    <property type="entry name" value="RibDG_C"/>
</dbReference>
<dbReference type="InParanoid" id="K5XEK5"/>
<evidence type="ECO:0000256" key="7">
    <source>
        <dbReference type="ARBA" id="ARBA00022857"/>
    </source>
</evidence>
<feature type="domain" description="Bacterial bifunctional deaminase-reductase C-terminal" evidence="13">
    <location>
        <begin position="50"/>
        <end position="276"/>
    </location>
</feature>
<protein>
    <recommendedName>
        <fullName evidence="5">2,5-diamino-6-ribosylamino-4(3H)-pyrimidinone 5'-phosphate reductase</fullName>
        <ecNumber evidence="4">1.1.1.302</ecNumber>
    </recommendedName>
    <alternativeName>
        <fullName evidence="10">2,5-diamino-6-(5-phospho-D-ribosylamino)pyrimidin-4(3H)-one reductase</fullName>
    </alternativeName>
    <alternativeName>
        <fullName evidence="9">2,5-diamino-6-ribitylamino-4(3H)-pyrimidinone 5'-phosphate synthase</fullName>
    </alternativeName>
</protein>
<dbReference type="AlphaFoldDB" id="K5XEK5"/>
<evidence type="ECO:0000256" key="10">
    <source>
        <dbReference type="ARBA" id="ARBA00031630"/>
    </source>
</evidence>
<evidence type="ECO:0000256" key="9">
    <source>
        <dbReference type="ARBA" id="ARBA00030073"/>
    </source>
</evidence>
<dbReference type="EC" id="1.1.1.302" evidence="4"/>
<keyword evidence="15" id="KW-1185">Reference proteome</keyword>
<comment type="similarity">
    <text evidence="3">Belongs to the HTP reductase family.</text>
</comment>
<comment type="pathway">
    <text evidence="2">Cofactor biosynthesis; riboflavin biosynthesis.</text>
</comment>
<comment type="catalytic activity">
    <reaction evidence="12">
        <text>2,5-diamino-6-(1-D-ribitylamino)pyrimidin-4(3H)-one 5'-phosphate + NADP(+) = 2,5-diamino-6-(1-D-ribosylamino)pyrimidin-4(3H)-one 5'-phosphate + NADPH + H(+)</text>
        <dbReference type="Rhea" id="RHEA:27278"/>
        <dbReference type="ChEBI" id="CHEBI:15378"/>
        <dbReference type="ChEBI" id="CHEBI:57783"/>
        <dbReference type="ChEBI" id="CHEBI:58349"/>
        <dbReference type="ChEBI" id="CHEBI:58890"/>
        <dbReference type="ChEBI" id="CHEBI:59545"/>
        <dbReference type="EC" id="1.1.1.302"/>
    </reaction>
</comment>
<keyword evidence="7" id="KW-0521">NADP</keyword>
<dbReference type="OrthoDB" id="5432at2759"/>
<dbReference type="STRING" id="650164.K5XEK5"/>
<dbReference type="Pfam" id="PF01872">
    <property type="entry name" value="RibD_C"/>
    <property type="match status" value="1"/>
</dbReference>
<reference evidence="14 15" key="1">
    <citation type="journal article" date="2012" name="BMC Genomics">
        <title>Comparative genomics of the white-rot fungi, Phanerochaete carnosa and P. chrysosporium, to elucidate the genetic basis of the distinct wood types they colonize.</title>
        <authorList>
            <person name="Suzuki H."/>
            <person name="MacDonald J."/>
            <person name="Syed K."/>
            <person name="Salamov A."/>
            <person name="Hori C."/>
            <person name="Aerts A."/>
            <person name="Henrissat B."/>
            <person name="Wiebenga A."/>
            <person name="vanKuyk P.A."/>
            <person name="Barry K."/>
            <person name="Lindquist E."/>
            <person name="LaButti K."/>
            <person name="Lapidus A."/>
            <person name="Lucas S."/>
            <person name="Coutinho P."/>
            <person name="Gong Y."/>
            <person name="Samejima M."/>
            <person name="Mahadevan R."/>
            <person name="Abou-Zaid M."/>
            <person name="de Vries R.P."/>
            <person name="Igarashi K."/>
            <person name="Yadav J.S."/>
            <person name="Grigoriev I.V."/>
            <person name="Master E.R."/>
        </authorList>
    </citation>
    <scope>NUCLEOTIDE SEQUENCE [LARGE SCALE GENOMIC DNA]</scope>
    <source>
        <strain evidence="14 15">HHB-10118-sp</strain>
    </source>
</reference>
<proteinExistence type="inferred from homology"/>
<comment type="function">
    <text evidence="1">Catalyzes an early step in riboflavin biosynthesis, the NADPH-dependent reduction of the ribose side chain of 2,5-diamino-6-ribosylamino-4(3H)-pyrimidinone 5'-phosphate, yielding 2,5-diamino-6-ribitylamino-4(3H)-pyrimidinone 5'-phosphate.</text>
</comment>
<dbReference type="FunCoup" id="K5XEK5">
    <property type="interactions" value="105"/>
</dbReference>
<comment type="catalytic activity">
    <reaction evidence="11">
        <text>2,5-diamino-6-(1-D-ribitylamino)pyrimidin-4(3H)-one 5'-phosphate + NAD(+) = 2,5-diamino-6-(1-D-ribosylamino)pyrimidin-4(3H)-one 5'-phosphate + NADH + H(+)</text>
        <dbReference type="Rhea" id="RHEA:27274"/>
        <dbReference type="ChEBI" id="CHEBI:15378"/>
        <dbReference type="ChEBI" id="CHEBI:57540"/>
        <dbReference type="ChEBI" id="CHEBI:57945"/>
        <dbReference type="ChEBI" id="CHEBI:58890"/>
        <dbReference type="ChEBI" id="CHEBI:59545"/>
        <dbReference type="EC" id="1.1.1.302"/>
    </reaction>
</comment>
<dbReference type="Proteomes" id="UP000008370">
    <property type="component" value="Unassembled WGS sequence"/>
</dbReference>
<evidence type="ECO:0000256" key="5">
    <source>
        <dbReference type="ARBA" id="ARBA00015035"/>
    </source>
</evidence>
<dbReference type="RefSeq" id="XP_007390918.1">
    <property type="nucleotide sequence ID" value="XM_007390856.1"/>
</dbReference>
<dbReference type="SUPFAM" id="SSF53597">
    <property type="entry name" value="Dihydrofolate reductase-like"/>
    <property type="match status" value="1"/>
</dbReference>
<gene>
    <name evidence="14" type="ORF">PHACADRAFT_135222</name>
</gene>